<gene>
    <name evidence="2" type="ORF">FCV50_07005</name>
    <name evidence="1" type="ORF">FCV52_21000</name>
</gene>
<reference evidence="3 4" key="1">
    <citation type="submission" date="2019-04" db="EMBL/GenBank/DDBJ databases">
        <title>A reverse ecology approach based on a biological definition of microbial populations.</title>
        <authorList>
            <person name="Arevalo P."/>
            <person name="Vaninsberghe D."/>
            <person name="Elsherbini J."/>
            <person name="Gore J."/>
            <person name="Polz M."/>
        </authorList>
    </citation>
    <scope>NUCLEOTIDE SEQUENCE [LARGE SCALE GENOMIC DNA]</scope>
    <source>
        <strain evidence="1 3">10N.261.46.E4</strain>
        <strain evidence="2 4">10N.261.46.F4</strain>
    </source>
</reference>
<protein>
    <submittedName>
        <fullName evidence="1">Uncharacterized protein</fullName>
    </submittedName>
</protein>
<dbReference type="EMBL" id="SYUV01000020">
    <property type="protein sequence ID" value="TKF33627.1"/>
    <property type="molecule type" value="Genomic_DNA"/>
</dbReference>
<dbReference type="Proteomes" id="UP000307574">
    <property type="component" value="Unassembled WGS sequence"/>
</dbReference>
<comment type="caution">
    <text evidence="1">The sequence shown here is derived from an EMBL/GenBank/DDBJ whole genome shotgun (WGS) entry which is preliminary data.</text>
</comment>
<dbReference type="Gene3D" id="3.40.140.10">
    <property type="entry name" value="Cytidine Deaminase, domain 2"/>
    <property type="match status" value="1"/>
</dbReference>
<dbReference type="Proteomes" id="UP000305234">
    <property type="component" value="Unassembled WGS sequence"/>
</dbReference>
<evidence type="ECO:0000313" key="2">
    <source>
        <dbReference type="EMBL" id="TKF33627.1"/>
    </source>
</evidence>
<dbReference type="AlphaFoldDB" id="A0A4U1YKG8"/>
<proteinExistence type="predicted"/>
<evidence type="ECO:0000313" key="3">
    <source>
        <dbReference type="Proteomes" id="UP000305234"/>
    </source>
</evidence>
<sequence>MVATISITKSAVFELIMAGLEAYSVKHQGSRSVSVETGALLWGYVNKTRPFKCTIKHVSVESSAKRTRSSVEFSSQSLRLKKDIAKVFGEQHQYIGTAHSHPYLREELVDAAKIRKEKLYELSDSDHSCEIGNPEIEIGDKSYSVALVLTMHAMMKANDRKDDSHYGEPLVEFSLGNIKCWLYGRVFEHKVKSSLSDEERHSFECYDLPLSTFHDDDIVPVPMETVLESDVFLDTLYKDFGRLTFLDNESEYDVAAVAERRWG</sequence>
<name>A0A4U1YKG8_9VIBR</name>
<dbReference type="RefSeq" id="WP_136979794.1">
    <property type="nucleotide sequence ID" value="NZ_JBFRJO010000070.1"/>
</dbReference>
<organism evidence="1 3">
    <name type="scientific">Vibrio kanaloae</name>
    <dbReference type="NCBI Taxonomy" id="170673"/>
    <lineage>
        <taxon>Bacteria</taxon>
        <taxon>Pseudomonadati</taxon>
        <taxon>Pseudomonadota</taxon>
        <taxon>Gammaproteobacteria</taxon>
        <taxon>Vibrionales</taxon>
        <taxon>Vibrionaceae</taxon>
        <taxon>Vibrio</taxon>
    </lineage>
</organism>
<dbReference type="EMBL" id="SYUW01000086">
    <property type="protein sequence ID" value="TKF21424.1"/>
    <property type="molecule type" value="Genomic_DNA"/>
</dbReference>
<evidence type="ECO:0000313" key="1">
    <source>
        <dbReference type="EMBL" id="TKF21424.1"/>
    </source>
</evidence>
<accession>A0A4U1YKG8</accession>
<evidence type="ECO:0000313" key="4">
    <source>
        <dbReference type="Proteomes" id="UP000307574"/>
    </source>
</evidence>